<name>A0AAD9Y5A4_COLKA</name>
<sequence>MCATPNQRAQHRQISSHKPPRLQAYRTTKNRGQLRDCQFDMTSNFGPP</sequence>
<dbReference type="EMBL" id="VYYT01000444">
    <property type="protein sequence ID" value="KAK2735515.1"/>
    <property type="molecule type" value="Genomic_DNA"/>
</dbReference>
<feature type="compositionally biased region" description="Basic residues" evidence="1">
    <location>
        <begin position="9"/>
        <end position="20"/>
    </location>
</feature>
<comment type="caution">
    <text evidence="2">The sequence shown here is derived from an EMBL/GenBank/DDBJ whole genome shotgun (WGS) entry which is preliminary data.</text>
</comment>
<proteinExistence type="predicted"/>
<gene>
    <name evidence="2" type="ORF">CKAH01_01896</name>
</gene>
<dbReference type="Proteomes" id="UP001281614">
    <property type="component" value="Unassembled WGS sequence"/>
</dbReference>
<protein>
    <submittedName>
        <fullName evidence="2">Uncharacterized protein</fullName>
    </submittedName>
</protein>
<evidence type="ECO:0000313" key="3">
    <source>
        <dbReference type="Proteomes" id="UP001281614"/>
    </source>
</evidence>
<accession>A0AAD9Y5A4</accession>
<evidence type="ECO:0000313" key="2">
    <source>
        <dbReference type="EMBL" id="KAK2735515.1"/>
    </source>
</evidence>
<dbReference type="AlphaFoldDB" id="A0AAD9Y5A4"/>
<reference evidence="2" key="1">
    <citation type="submission" date="2023-02" db="EMBL/GenBank/DDBJ databases">
        <title>Colletotrichum kahawae CIFC_Que2 genome sequencing and assembly.</title>
        <authorList>
            <person name="Baroncelli R."/>
        </authorList>
    </citation>
    <scope>NUCLEOTIDE SEQUENCE</scope>
    <source>
        <strain evidence="2">CIFC_Que2</strain>
    </source>
</reference>
<keyword evidence="3" id="KW-1185">Reference proteome</keyword>
<feature type="region of interest" description="Disordered" evidence="1">
    <location>
        <begin position="1"/>
        <end position="29"/>
    </location>
</feature>
<organism evidence="2 3">
    <name type="scientific">Colletotrichum kahawae</name>
    <name type="common">Coffee berry disease fungus</name>
    <dbReference type="NCBI Taxonomy" id="34407"/>
    <lineage>
        <taxon>Eukaryota</taxon>
        <taxon>Fungi</taxon>
        <taxon>Dikarya</taxon>
        <taxon>Ascomycota</taxon>
        <taxon>Pezizomycotina</taxon>
        <taxon>Sordariomycetes</taxon>
        <taxon>Hypocreomycetidae</taxon>
        <taxon>Glomerellales</taxon>
        <taxon>Glomerellaceae</taxon>
        <taxon>Colletotrichum</taxon>
        <taxon>Colletotrichum gloeosporioides species complex</taxon>
    </lineage>
</organism>
<evidence type="ECO:0000256" key="1">
    <source>
        <dbReference type="SAM" id="MobiDB-lite"/>
    </source>
</evidence>